<dbReference type="InterPro" id="IPR049943">
    <property type="entry name" value="Ser_HO-MeTrfase-like"/>
</dbReference>
<dbReference type="Gene3D" id="3.90.1150.10">
    <property type="entry name" value="Aspartate Aminotransferase, domain 1"/>
    <property type="match status" value="2"/>
</dbReference>
<keyword evidence="4" id="KW-1133">Transmembrane helix</keyword>
<dbReference type="SUPFAM" id="SSF53383">
    <property type="entry name" value="PLP-dependent transferases"/>
    <property type="match status" value="1"/>
</dbReference>
<dbReference type="GO" id="GO:0009507">
    <property type="term" value="C:chloroplast"/>
    <property type="evidence" value="ECO:0007669"/>
    <property type="project" value="EnsemblPlants"/>
</dbReference>
<evidence type="ECO:0000256" key="1">
    <source>
        <dbReference type="ARBA" id="ARBA00001528"/>
    </source>
</evidence>
<feature type="domain" description="Serine hydroxymethyltransferase-like" evidence="5">
    <location>
        <begin position="91"/>
        <end position="195"/>
    </location>
</feature>
<proteinExistence type="predicted"/>
<keyword evidence="4" id="KW-0812">Transmembrane</keyword>
<dbReference type="InterPro" id="IPR039429">
    <property type="entry name" value="SHMT-like_dom"/>
</dbReference>
<name>W1PXF5_AMBTC</name>
<organism evidence="6 7">
    <name type="scientific">Amborella trichopoda</name>
    <dbReference type="NCBI Taxonomy" id="13333"/>
    <lineage>
        <taxon>Eukaryota</taxon>
        <taxon>Viridiplantae</taxon>
        <taxon>Streptophyta</taxon>
        <taxon>Embryophyta</taxon>
        <taxon>Tracheophyta</taxon>
        <taxon>Spermatophyta</taxon>
        <taxon>Magnoliopsida</taxon>
        <taxon>Amborellales</taxon>
        <taxon>Amborellaceae</taxon>
        <taxon>Amborella</taxon>
    </lineage>
</organism>
<protein>
    <recommendedName>
        <fullName evidence="5">Serine hydroxymethyltransferase-like domain-containing protein</fullName>
    </recommendedName>
</protein>
<dbReference type="Gramene" id="ERN12918">
    <property type="protein sequence ID" value="ERN12918"/>
    <property type="gene ID" value="AMTR_s00050p00205910"/>
</dbReference>
<comment type="cofactor">
    <cofactor evidence="2">
        <name>pyridoxal 5'-phosphate</name>
        <dbReference type="ChEBI" id="CHEBI:597326"/>
    </cofactor>
</comment>
<feature type="transmembrane region" description="Helical" evidence="4">
    <location>
        <begin position="66"/>
        <end position="86"/>
    </location>
</feature>
<evidence type="ECO:0000256" key="2">
    <source>
        <dbReference type="ARBA" id="ARBA00001933"/>
    </source>
</evidence>
<dbReference type="InterPro" id="IPR015421">
    <property type="entry name" value="PyrdxlP-dep_Trfase_major"/>
</dbReference>
<evidence type="ECO:0000313" key="6">
    <source>
        <dbReference type="EMBL" id="ERN12918.1"/>
    </source>
</evidence>
<reference evidence="7" key="1">
    <citation type="journal article" date="2013" name="Science">
        <title>The Amborella genome and the evolution of flowering plants.</title>
        <authorList>
            <consortium name="Amborella Genome Project"/>
        </authorList>
    </citation>
    <scope>NUCLEOTIDE SEQUENCE [LARGE SCALE GENOMIC DNA]</scope>
</reference>
<sequence>MVAYEFRRSHNPEVSLPLFPIHPGISFNSGSAIIRTDTVKNLLAISGVLKEWNMFITNNKEDQEWLNAYMCSGLLGVLFLVSLWNYTAMAALSLRGPRGGRIFFKKELVLGVDLESAINNAVFPGLQGGPHNHTIAGLAVCLKLAQLPDFVAYEKQVLSNCKAFAGRLLELGYKLVSGGSDNYLVLVDLRPMGIKSVVVPGGIRIGTPAMTTRCFTEEDFVKAADLVHEGVGITLKAKKLVPSGSTKLKDYLELVQSLDFPLKSRTLDLRRVEVWMSQYPLPGV</sequence>
<keyword evidence="3" id="KW-0663">Pyridoxal phosphate</keyword>
<dbReference type="Pfam" id="PF00464">
    <property type="entry name" value="SHMT"/>
    <property type="match status" value="1"/>
</dbReference>
<dbReference type="GO" id="GO:0004372">
    <property type="term" value="F:glycine hydroxymethyltransferase activity"/>
    <property type="evidence" value="ECO:0007669"/>
    <property type="project" value="UniProtKB-EC"/>
</dbReference>
<dbReference type="GO" id="GO:0035999">
    <property type="term" value="P:tetrahydrofolate interconversion"/>
    <property type="evidence" value="ECO:0007669"/>
    <property type="project" value="UniProtKB-UniPathway"/>
</dbReference>
<evidence type="ECO:0000313" key="7">
    <source>
        <dbReference type="Proteomes" id="UP000017836"/>
    </source>
</evidence>
<evidence type="ECO:0000256" key="3">
    <source>
        <dbReference type="ARBA" id="ARBA00022898"/>
    </source>
</evidence>
<dbReference type="eggNOG" id="KOG2467">
    <property type="taxonomic scope" value="Eukaryota"/>
</dbReference>
<dbReference type="PANTHER" id="PTHR11680:SF63">
    <property type="entry name" value="SERINE HYDROXYMETHYLTRANSFERASE 3, CHLOROPLASTIC"/>
    <property type="match status" value="1"/>
</dbReference>
<comment type="catalytic activity">
    <reaction evidence="1">
        <text>(6R)-5,10-methylene-5,6,7,8-tetrahydrofolate + glycine + H2O = (6S)-5,6,7,8-tetrahydrofolate + L-serine</text>
        <dbReference type="Rhea" id="RHEA:15481"/>
        <dbReference type="ChEBI" id="CHEBI:15377"/>
        <dbReference type="ChEBI" id="CHEBI:15636"/>
        <dbReference type="ChEBI" id="CHEBI:33384"/>
        <dbReference type="ChEBI" id="CHEBI:57305"/>
        <dbReference type="ChEBI" id="CHEBI:57453"/>
        <dbReference type="EC" id="2.1.2.1"/>
    </reaction>
</comment>
<dbReference type="Proteomes" id="UP000017836">
    <property type="component" value="Unassembled WGS sequence"/>
</dbReference>
<dbReference type="Gene3D" id="3.40.640.10">
    <property type="entry name" value="Type I PLP-dependent aspartate aminotransferase-like (Major domain)"/>
    <property type="match status" value="1"/>
</dbReference>
<evidence type="ECO:0000256" key="4">
    <source>
        <dbReference type="SAM" id="Phobius"/>
    </source>
</evidence>
<dbReference type="InterPro" id="IPR015422">
    <property type="entry name" value="PyrdxlP-dep_Trfase_small"/>
</dbReference>
<dbReference type="UniPathway" id="UPA00193"/>
<dbReference type="EMBL" id="KI392596">
    <property type="protein sequence ID" value="ERN12918.1"/>
    <property type="molecule type" value="Genomic_DNA"/>
</dbReference>
<dbReference type="AlphaFoldDB" id="W1PXF5"/>
<dbReference type="STRING" id="13333.W1PXF5"/>
<dbReference type="PANTHER" id="PTHR11680">
    <property type="entry name" value="SERINE HYDROXYMETHYLTRANSFERASE"/>
    <property type="match status" value="1"/>
</dbReference>
<keyword evidence="4" id="KW-0472">Membrane</keyword>
<dbReference type="InterPro" id="IPR015424">
    <property type="entry name" value="PyrdxlP-dep_Trfase"/>
</dbReference>
<keyword evidence="7" id="KW-1185">Reference proteome</keyword>
<dbReference type="HOGENOM" id="CLU_981216_0_0_1"/>
<gene>
    <name evidence="6" type="ORF">AMTR_s00050p00205910</name>
</gene>
<accession>W1PXF5</accession>
<evidence type="ECO:0000259" key="5">
    <source>
        <dbReference type="Pfam" id="PF00464"/>
    </source>
</evidence>